<proteinExistence type="predicted"/>
<reference evidence="2 3" key="1">
    <citation type="submission" date="2006-06" db="EMBL/GenBank/DDBJ databases">
        <authorList>
            <person name="Moran M.A."/>
            <person name="Ferriera S."/>
            <person name="Johnson J."/>
            <person name="Kravitz S."/>
            <person name="Beeson K."/>
            <person name="Sutton G."/>
            <person name="Rogers Y.-H."/>
            <person name="Friedman R."/>
            <person name="Frazier M."/>
            <person name="Venter J.C."/>
        </authorList>
    </citation>
    <scope>NUCLEOTIDE SEQUENCE [LARGE SCALE GENOMIC DNA]</scope>
    <source>
        <strain evidence="2 3">E-37</strain>
    </source>
</reference>
<feature type="chain" id="PRO_5002655006" description="Transporter" evidence="1">
    <location>
        <begin position="25"/>
        <end position="225"/>
    </location>
</feature>
<accession>A3K424</accession>
<dbReference type="Proteomes" id="UP000005713">
    <property type="component" value="Unassembled WGS sequence"/>
</dbReference>
<gene>
    <name evidence="2" type="ORF">SSE37_12109</name>
</gene>
<evidence type="ECO:0000313" key="3">
    <source>
        <dbReference type="Proteomes" id="UP000005713"/>
    </source>
</evidence>
<evidence type="ECO:0000256" key="1">
    <source>
        <dbReference type="SAM" id="SignalP"/>
    </source>
</evidence>
<name>A3K424_SAGS3</name>
<evidence type="ECO:0008006" key="4">
    <source>
        <dbReference type="Google" id="ProtNLM"/>
    </source>
</evidence>
<sequence>MRPCAILAVTAFLLTCLAAVPARAGAWQRAKGAGFAMVSAQVSWPQDLSNGNGLAPTEDYQTFYLEYGLRPRLTLGLDLGRSVSGGDKTVVFFQVPLRDRDTGPKVALQMGLGRIDSDDVVRPGLSVGWGRERGWLSIDMLAEMHAGTGRHDLKLDVTWGRNLAQDRKLIVQMQSGLRHGDPAFARIVPSYVVPLGRRLKAEIGGSYGLAGDSSMGLKFGLWTEF</sequence>
<organism evidence="2 3">
    <name type="scientific">Sagittula stellata (strain ATCC 700073 / DSM 11524 / E-37)</name>
    <dbReference type="NCBI Taxonomy" id="388399"/>
    <lineage>
        <taxon>Bacteria</taxon>
        <taxon>Pseudomonadati</taxon>
        <taxon>Pseudomonadota</taxon>
        <taxon>Alphaproteobacteria</taxon>
        <taxon>Rhodobacterales</taxon>
        <taxon>Roseobacteraceae</taxon>
        <taxon>Sagittula</taxon>
    </lineage>
</organism>
<dbReference type="RefSeq" id="WP_005859259.1">
    <property type="nucleotide sequence ID" value="NZ_AAYA01000006.1"/>
</dbReference>
<feature type="signal peptide" evidence="1">
    <location>
        <begin position="1"/>
        <end position="24"/>
    </location>
</feature>
<dbReference type="eggNOG" id="ENOG50307R7">
    <property type="taxonomic scope" value="Bacteria"/>
</dbReference>
<dbReference type="AlphaFoldDB" id="A3K424"/>
<protein>
    <recommendedName>
        <fullName evidence="4">Transporter</fullName>
    </recommendedName>
</protein>
<keyword evidence="1" id="KW-0732">Signal</keyword>
<keyword evidence="3" id="KW-1185">Reference proteome</keyword>
<dbReference type="EMBL" id="AAYA01000006">
    <property type="protein sequence ID" value="EBA08288.1"/>
    <property type="molecule type" value="Genomic_DNA"/>
</dbReference>
<evidence type="ECO:0000313" key="2">
    <source>
        <dbReference type="EMBL" id="EBA08288.1"/>
    </source>
</evidence>
<comment type="caution">
    <text evidence="2">The sequence shown here is derived from an EMBL/GenBank/DDBJ whole genome shotgun (WGS) entry which is preliminary data.</text>
</comment>